<dbReference type="OrthoDB" id="2507140at2759"/>
<name>A0A319DCV0_9EURO</name>
<dbReference type="VEuPathDB" id="FungiDB:BO71DRAFT_411247"/>
<evidence type="ECO:0008006" key="4">
    <source>
        <dbReference type="Google" id="ProtNLM"/>
    </source>
</evidence>
<evidence type="ECO:0000313" key="3">
    <source>
        <dbReference type="Proteomes" id="UP000247810"/>
    </source>
</evidence>
<dbReference type="Proteomes" id="UP000247810">
    <property type="component" value="Unassembled WGS sequence"/>
</dbReference>
<reference evidence="2 3" key="1">
    <citation type="submission" date="2018-02" db="EMBL/GenBank/DDBJ databases">
        <title>The genomes of Aspergillus section Nigri reveals drivers in fungal speciation.</title>
        <authorList>
            <consortium name="DOE Joint Genome Institute"/>
            <person name="Vesth T.C."/>
            <person name="Nybo J."/>
            <person name="Theobald S."/>
            <person name="Brandl J."/>
            <person name="Frisvad J.C."/>
            <person name="Nielsen K.F."/>
            <person name="Lyhne E.K."/>
            <person name="Kogle M.E."/>
            <person name="Kuo A."/>
            <person name="Riley R."/>
            <person name="Clum A."/>
            <person name="Nolan M."/>
            <person name="Lipzen A."/>
            <person name="Salamov A."/>
            <person name="Henrissat B."/>
            <person name="Wiebenga A."/>
            <person name="De vries R.P."/>
            <person name="Grigoriev I.V."/>
            <person name="Mortensen U.H."/>
            <person name="Andersen M.R."/>
            <person name="Baker S.E."/>
        </authorList>
    </citation>
    <scope>NUCLEOTIDE SEQUENCE [LARGE SCALE GENOMIC DNA]</scope>
    <source>
        <strain evidence="2 3">CBS 707.79</strain>
    </source>
</reference>
<sequence>MHFLSLFQLVFTATLAVTVAAAGAAAAATDNSPAPTSAYNQCAKNILDACLNIINPQLKNCEANDWKCLCDQSTSVLTCYNDCPSDSRHSAAADQKLQYCNAAAAYSLYSTVTSSTTAAKTTAAATKTAAQASHTSAAATQSSGAAAAGLET</sequence>
<feature type="signal peptide" evidence="1">
    <location>
        <begin position="1"/>
        <end position="16"/>
    </location>
</feature>
<accession>A0A319DCV0</accession>
<organism evidence="2 3">
    <name type="scientific">Aspergillus ellipticus CBS 707.79</name>
    <dbReference type="NCBI Taxonomy" id="1448320"/>
    <lineage>
        <taxon>Eukaryota</taxon>
        <taxon>Fungi</taxon>
        <taxon>Dikarya</taxon>
        <taxon>Ascomycota</taxon>
        <taxon>Pezizomycotina</taxon>
        <taxon>Eurotiomycetes</taxon>
        <taxon>Eurotiomycetidae</taxon>
        <taxon>Eurotiales</taxon>
        <taxon>Aspergillaceae</taxon>
        <taxon>Aspergillus</taxon>
        <taxon>Aspergillus subgen. Circumdati</taxon>
    </lineage>
</organism>
<dbReference type="STRING" id="1448320.A0A319DCV0"/>
<protein>
    <recommendedName>
        <fullName evidence="4">GPI anchored serine-threonine rich protein</fullName>
    </recommendedName>
</protein>
<dbReference type="AlphaFoldDB" id="A0A319DCV0"/>
<gene>
    <name evidence="2" type="ORF">BO71DRAFT_411247</name>
</gene>
<dbReference type="EMBL" id="KZ825925">
    <property type="protein sequence ID" value="PYH92107.1"/>
    <property type="molecule type" value="Genomic_DNA"/>
</dbReference>
<evidence type="ECO:0000313" key="2">
    <source>
        <dbReference type="EMBL" id="PYH92107.1"/>
    </source>
</evidence>
<keyword evidence="3" id="KW-1185">Reference proteome</keyword>
<evidence type="ECO:0000256" key="1">
    <source>
        <dbReference type="SAM" id="SignalP"/>
    </source>
</evidence>
<keyword evidence="1" id="KW-0732">Signal</keyword>
<feature type="chain" id="PRO_5016263931" description="GPI anchored serine-threonine rich protein" evidence="1">
    <location>
        <begin position="17"/>
        <end position="152"/>
    </location>
</feature>
<proteinExistence type="predicted"/>